<proteinExistence type="predicted"/>
<dbReference type="Gramene" id="PAN30989">
    <property type="protein sequence ID" value="PAN30989"/>
    <property type="gene ID" value="PAHAL_5G380100"/>
</dbReference>
<accession>A0A2S3HVP9</accession>
<dbReference type="Proteomes" id="UP000243499">
    <property type="component" value="Chromosome 5"/>
</dbReference>
<gene>
    <name evidence="2" type="ORF">PAHAL_5G380100</name>
</gene>
<dbReference type="EMBL" id="CM008050">
    <property type="protein sequence ID" value="PAN30989.1"/>
    <property type="molecule type" value="Genomic_DNA"/>
</dbReference>
<name>A0A2S3HVP9_9POAL</name>
<evidence type="ECO:0000313" key="2">
    <source>
        <dbReference type="EMBL" id="PAN30989.1"/>
    </source>
</evidence>
<protein>
    <submittedName>
        <fullName evidence="2">Uncharacterized protein</fullName>
    </submittedName>
</protein>
<organism evidence="2">
    <name type="scientific">Panicum hallii</name>
    <dbReference type="NCBI Taxonomy" id="206008"/>
    <lineage>
        <taxon>Eukaryota</taxon>
        <taxon>Viridiplantae</taxon>
        <taxon>Streptophyta</taxon>
        <taxon>Embryophyta</taxon>
        <taxon>Tracheophyta</taxon>
        <taxon>Spermatophyta</taxon>
        <taxon>Magnoliopsida</taxon>
        <taxon>Liliopsida</taxon>
        <taxon>Poales</taxon>
        <taxon>Poaceae</taxon>
        <taxon>PACMAD clade</taxon>
        <taxon>Panicoideae</taxon>
        <taxon>Panicodae</taxon>
        <taxon>Paniceae</taxon>
        <taxon>Panicinae</taxon>
        <taxon>Panicum</taxon>
        <taxon>Panicum sect. Panicum</taxon>
    </lineage>
</organism>
<feature type="compositionally biased region" description="Polar residues" evidence="1">
    <location>
        <begin position="22"/>
        <end position="31"/>
    </location>
</feature>
<evidence type="ECO:0000256" key="1">
    <source>
        <dbReference type="SAM" id="MobiDB-lite"/>
    </source>
</evidence>
<reference evidence="2" key="1">
    <citation type="submission" date="2018-04" db="EMBL/GenBank/DDBJ databases">
        <title>WGS assembly of Panicum hallii.</title>
        <authorList>
            <person name="Lovell J."/>
            <person name="Jenkins J."/>
            <person name="Lowry D."/>
            <person name="Mamidi S."/>
            <person name="Sreedasyam A."/>
            <person name="Weng X."/>
            <person name="Barry K."/>
            <person name="Bonette J."/>
            <person name="Campitelli B."/>
            <person name="Daum C."/>
            <person name="Gordon S."/>
            <person name="Gould B."/>
            <person name="Lipzen A."/>
            <person name="Macqueen A."/>
            <person name="Palacio-Mejia J."/>
            <person name="Plott C."/>
            <person name="Shakirov E."/>
            <person name="Shu S."/>
            <person name="Yoshinaga Y."/>
            <person name="Zane M."/>
            <person name="Rokhsar D."/>
            <person name="Grimwood J."/>
            <person name="Schmutz J."/>
            <person name="Juenger T."/>
        </authorList>
    </citation>
    <scope>NUCLEOTIDE SEQUENCE [LARGE SCALE GENOMIC DNA]</scope>
    <source>
        <strain evidence="2">FIL2</strain>
    </source>
</reference>
<sequence length="58" mass="6670">MDGCSPLGDVTNTCNRRKRQNPEGSNIQDNNHGVIAGEDLDKRELKRRRRQGRNMQAY</sequence>
<dbReference type="AlphaFoldDB" id="A0A2S3HVP9"/>
<feature type="region of interest" description="Disordered" evidence="1">
    <location>
        <begin position="1"/>
        <end position="58"/>
    </location>
</feature>